<organism evidence="1 2">
    <name type="scientific">[Clostridium] symbiosum ATCC 14940</name>
    <dbReference type="NCBI Taxonomy" id="411472"/>
    <lineage>
        <taxon>Bacteria</taxon>
        <taxon>Bacillati</taxon>
        <taxon>Bacillota</taxon>
        <taxon>Clostridia</taxon>
        <taxon>Lachnospirales</taxon>
        <taxon>Lachnospiraceae</taxon>
        <taxon>Otoolea</taxon>
    </lineage>
</organism>
<comment type="caution">
    <text evidence="1">The sequence shown here is derived from an EMBL/GenBank/DDBJ whole genome shotgun (WGS) entry which is preliminary data.</text>
</comment>
<accession>A0ABC9U1F0</accession>
<protein>
    <submittedName>
        <fullName evidence="1">Uncharacterized protein</fullName>
    </submittedName>
</protein>
<sequence>MIDQQLHMWMEIRYIHIYTDLSVFAIRVELCLNSSAVVKL</sequence>
<dbReference type="Proteomes" id="UP000016491">
    <property type="component" value="Unassembled WGS sequence"/>
</dbReference>
<gene>
    <name evidence="1" type="ORF">CLOSYM_01057</name>
</gene>
<dbReference type="EMBL" id="AWSU01000085">
    <property type="protein sequence ID" value="ERI79187.1"/>
    <property type="molecule type" value="Genomic_DNA"/>
</dbReference>
<reference evidence="1 2" key="1">
    <citation type="submission" date="2013-07" db="EMBL/GenBank/DDBJ databases">
        <authorList>
            <person name="Weinstock G."/>
            <person name="Sodergren E."/>
            <person name="Wylie T."/>
            <person name="Fulton L."/>
            <person name="Fulton R."/>
            <person name="Fronick C."/>
            <person name="O'Laughlin M."/>
            <person name="Godfrey J."/>
            <person name="Miner T."/>
            <person name="Herter B."/>
            <person name="Appelbaum E."/>
            <person name="Cordes M."/>
            <person name="Lek S."/>
            <person name="Wollam A."/>
            <person name="Pepin K.H."/>
            <person name="Palsikar V.B."/>
            <person name="Mitreva M."/>
            <person name="Wilson R.K."/>
        </authorList>
    </citation>
    <scope>NUCLEOTIDE SEQUENCE [LARGE SCALE GENOMIC DNA]</scope>
    <source>
        <strain evidence="1 2">ATCC 14940</strain>
    </source>
</reference>
<proteinExistence type="predicted"/>
<evidence type="ECO:0000313" key="2">
    <source>
        <dbReference type="Proteomes" id="UP000016491"/>
    </source>
</evidence>
<dbReference type="AlphaFoldDB" id="A0ABC9U1F0"/>
<name>A0ABC9U1F0_CLOSY</name>
<evidence type="ECO:0000313" key="1">
    <source>
        <dbReference type="EMBL" id="ERI79187.1"/>
    </source>
</evidence>